<comment type="caution">
    <text evidence="1">The sequence shown here is derived from an EMBL/GenBank/DDBJ whole genome shotgun (WGS) entry which is preliminary data.</text>
</comment>
<protein>
    <recommendedName>
        <fullName evidence="3">Phage tail protein</fullName>
    </recommendedName>
</protein>
<evidence type="ECO:0008006" key="3">
    <source>
        <dbReference type="Google" id="ProtNLM"/>
    </source>
</evidence>
<evidence type="ECO:0000313" key="1">
    <source>
        <dbReference type="EMBL" id="TWR92056.1"/>
    </source>
</evidence>
<sequence>MSLSDDLKSAISTADVEQNLINTVPELREFIHFDTLWQLASLIVLEHGHLDWSDTAEHDPGTTLLQAATYAIADLSYRHTHPLIDLLTPGTGAPVFDPAFGPEKVLTVSPLTEDDYRRGILDLCDDDDFFMFRNAKLVRESEEERYRYFYDPANGSFTFGNNQETFESKPQVLLGGYTLYVEAYSWLYRPRSLEILDSYLIRHRNLGEQIRLIYDRTYQFLELYPFIDVELDDDCQDPERVMGMIWETVTKLYAPWPRREIEEVHLTSRGPTETLYEGPQLDNGWITQLPGDMGQALVVDLRKLPLELLKIDGVKQVRRLSWEAVDTIWSKNVDYKFLAFWSDYPEKDMTTENSTVRLFKRGQRQILTEAKVKPYINWPKKPTPTPVTVPRGQYLNALGTPINLNGLLPDCYGLNDDADQLSDVEKKQRQNLEVYLALFQQWVKNGCDELAGLPKLLAFDQPVDSIGSGYFQDYEKALTTINYLLGYFGSQRAPRVFNKTDSSEPNKDEDFFESQRAALAQWAELGYGRANVPINTVTAFNKRLAFRLGIGAEMFSKNPDLEKLPVYVVDYRTLLPEMPNGDFVNCKVAVATLVPIDNGVKQLKLELEGDKLPVAGQLISLVVEDPKIIILWALVVRVASKAVYLDLSNNLDLSDKAEELIKPGLAIVCNNSDIWLRRVTYPLVYVDETPEDPDPPSEYIYQFYVPNSVHLFNVNDVVKIDTSEKKTEGYTADVTEVNIPQGTLLVKATTAWPAANNRIFWYRVEEDVATDRFSLKVGVVLDRDQWLKEEGRPEEVMAWVEQVVSEEMPAHIQADVHWLDKGEFNQFGINYKAWQQAAAESRLGETSYALMKQLSLGQLPAPGKGIGTYHIITKEEMAAGCIEGWYMGGEYPDESIWKEGKEEEVNQAQVLYIPREES</sequence>
<evidence type="ECO:0000313" key="2">
    <source>
        <dbReference type="Proteomes" id="UP000318428"/>
    </source>
</evidence>
<reference evidence="1 2" key="1">
    <citation type="submission" date="2019-06" db="EMBL/GenBank/DDBJ databases">
        <title>Pseudomonas bimorpha sp. nov. isolated from bovine raw milk and skim milk concentrate.</title>
        <authorList>
            <person name="Hofmann K."/>
            <person name="Huptas C."/>
            <person name="Doll E."/>
            <person name="Scherer S."/>
            <person name="Wenning M."/>
        </authorList>
    </citation>
    <scope>NUCLEOTIDE SEQUENCE [LARGE SCALE GENOMIC DNA]</scope>
    <source>
        <strain evidence="1 2">DSM 108989</strain>
    </source>
</reference>
<gene>
    <name evidence="1" type="ORF">FJD38_00090</name>
</gene>
<keyword evidence="2" id="KW-1185">Reference proteome</keyword>
<organism evidence="1 2">
    <name type="scientific">Pseudomonas saxonica</name>
    <dbReference type="NCBI Taxonomy" id="2600598"/>
    <lineage>
        <taxon>Bacteria</taxon>
        <taxon>Pseudomonadati</taxon>
        <taxon>Pseudomonadota</taxon>
        <taxon>Gammaproteobacteria</taxon>
        <taxon>Pseudomonadales</taxon>
        <taxon>Pseudomonadaceae</taxon>
        <taxon>Pseudomonas</taxon>
    </lineage>
</organism>
<dbReference type="RefSeq" id="WP_146383560.1">
    <property type="nucleotide sequence ID" value="NZ_VFIO01000001.1"/>
</dbReference>
<dbReference type="Proteomes" id="UP000318428">
    <property type="component" value="Unassembled WGS sequence"/>
</dbReference>
<accession>A0ABY3GK70</accession>
<name>A0ABY3GK70_9PSED</name>
<dbReference type="EMBL" id="VFIO01000001">
    <property type="protein sequence ID" value="TWR92056.1"/>
    <property type="molecule type" value="Genomic_DNA"/>
</dbReference>
<proteinExistence type="predicted"/>